<proteinExistence type="predicted"/>
<gene>
    <name evidence="7" type="ORF">GM661_00875</name>
</gene>
<protein>
    <submittedName>
        <fullName evidence="7">Cation:proton antiporter</fullName>
    </submittedName>
</protein>
<dbReference type="RefSeq" id="WP_230868339.1">
    <property type="nucleotide sequence ID" value="NZ_CP046640.1"/>
</dbReference>
<dbReference type="Gene3D" id="1.20.1530.20">
    <property type="match status" value="1"/>
</dbReference>
<feature type="transmembrane region" description="Helical" evidence="5">
    <location>
        <begin position="223"/>
        <end position="244"/>
    </location>
</feature>
<keyword evidence="4 5" id="KW-0472">Membrane</keyword>
<accession>A0A8A7KEM7</accession>
<feature type="transmembrane region" description="Helical" evidence="5">
    <location>
        <begin position="145"/>
        <end position="165"/>
    </location>
</feature>
<feature type="transmembrane region" description="Helical" evidence="5">
    <location>
        <begin position="251"/>
        <end position="273"/>
    </location>
</feature>
<evidence type="ECO:0000256" key="2">
    <source>
        <dbReference type="ARBA" id="ARBA00022692"/>
    </source>
</evidence>
<organism evidence="7 8">
    <name type="scientific">Iocasia fonsfrigidae</name>
    <dbReference type="NCBI Taxonomy" id="2682810"/>
    <lineage>
        <taxon>Bacteria</taxon>
        <taxon>Bacillati</taxon>
        <taxon>Bacillota</taxon>
        <taxon>Clostridia</taxon>
        <taxon>Halanaerobiales</taxon>
        <taxon>Halanaerobiaceae</taxon>
        <taxon>Iocasia</taxon>
    </lineage>
</organism>
<name>A0A8A7KEM7_9FIRM</name>
<evidence type="ECO:0000256" key="4">
    <source>
        <dbReference type="ARBA" id="ARBA00023136"/>
    </source>
</evidence>
<dbReference type="InterPro" id="IPR038770">
    <property type="entry name" value="Na+/solute_symporter_sf"/>
</dbReference>
<dbReference type="PANTHER" id="PTHR43021">
    <property type="entry name" value="NA(+)/H(+) ANTIPORTER-RELATED"/>
    <property type="match status" value="1"/>
</dbReference>
<feature type="transmembrane region" description="Helical" evidence="5">
    <location>
        <begin position="360"/>
        <end position="380"/>
    </location>
</feature>
<reference evidence="7" key="1">
    <citation type="submission" date="2019-12" db="EMBL/GenBank/DDBJ databases">
        <authorList>
            <person name="zhang j."/>
            <person name="sun C.M."/>
        </authorList>
    </citation>
    <scope>NUCLEOTIDE SEQUENCE</scope>
    <source>
        <strain evidence="7">NS-1</strain>
    </source>
</reference>
<feature type="transmembrane region" description="Helical" evidence="5">
    <location>
        <begin position="293"/>
        <end position="311"/>
    </location>
</feature>
<feature type="transmembrane region" description="Helical" evidence="5">
    <location>
        <begin position="119"/>
        <end position="139"/>
    </location>
</feature>
<keyword evidence="2 5" id="KW-0812">Transmembrane</keyword>
<dbReference type="KEGG" id="ifn:GM661_00875"/>
<feature type="transmembrane region" description="Helical" evidence="5">
    <location>
        <begin position="49"/>
        <end position="68"/>
    </location>
</feature>
<dbReference type="InterPro" id="IPR006153">
    <property type="entry name" value="Cation/H_exchanger_TM"/>
</dbReference>
<evidence type="ECO:0000259" key="6">
    <source>
        <dbReference type="Pfam" id="PF00999"/>
    </source>
</evidence>
<feature type="transmembrane region" description="Helical" evidence="5">
    <location>
        <begin position="88"/>
        <end position="107"/>
    </location>
</feature>
<sequence length="435" mass="47049">MDFEIDKLRDIGEWFVLNQASNKFIYVVGFLIFMALLVVLLSKKYRVPIVVGYVFLGMLFSHDVISALPFISPEQKEWYFFTLNNFEYMTNIALAFIAFTIGTELSVKMLRRLGKPIMFIAFIQCIAAFLVVTIAVLAIGKPLYLALILGAISSATAPAATVMVLKEYKAEGVLTAMIIAVIGIDDAIALIIFSLIEPIALTQYSGSGSLAISHLLGEPMIEIFASLFIGLIIGYLSQSLISTFEDSTKKILTLVTTIIGGSALALLLNLSPLITNMAVGFAFRNFARKNLGVGNYMDILTIPLYALFFILAGTEIRLASIASSSFLIIAFVYLISRVIGKVSGASLGAILGQAPDKVKKYIGLGLLPQSGVAIAMAYTVQQDFIAVPEVGLLVFNVLLFTAALTEVFGPFATKYAVVKAGEAHGLEEGVRKENA</sequence>
<feature type="transmembrane region" description="Helical" evidence="5">
    <location>
        <begin position="392"/>
        <end position="412"/>
    </location>
</feature>
<comment type="subcellular location">
    <subcellularLocation>
        <location evidence="1">Membrane</location>
        <topology evidence="1">Multi-pass membrane protein</topology>
    </subcellularLocation>
</comment>
<dbReference type="GO" id="GO:1902600">
    <property type="term" value="P:proton transmembrane transport"/>
    <property type="evidence" value="ECO:0007669"/>
    <property type="project" value="InterPro"/>
</dbReference>
<dbReference type="GO" id="GO:0015297">
    <property type="term" value="F:antiporter activity"/>
    <property type="evidence" value="ECO:0007669"/>
    <property type="project" value="InterPro"/>
</dbReference>
<evidence type="ECO:0000256" key="3">
    <source>
        <dbReference type="ARBA" id="ARBA00022989"/>
    </source>
</evidence>
<evidence type="ECO:0000256" key="5">
    <source>
        <dbReference type="SAM" id="Phobius"/>
    </source>
</evidence>
<keyword evidence="8" id="KW-1185">Reference proteome</keyword>
<dbReference type="Pfam" id="PF00999">
    <property type="entry name" value="Na_H_Exchanger"/>
    <property type="match status" value="1"/>
</dbReference>
<feature type="transmembrane region" description="Helical" evidence="5">
    <location>
        <begin position="172"/>
        <end position="196"/>
    </location>
</feature>
<evidence type="ECO:0000313" key="8">
    <source>
        <dbReference type="Proteomes" id="UP000665020"/>
    </source>
</evidence>
<keyword evidence="3 5" id="KW-1133">Transmembrane helix</keyword>
<dbReference type="AlphaFoldDB" id="A0A8A7KEM7"/>
<evidence type="ECO:0000256" key="1">
    <source>
        <dbReference type="ARBA" id="ARBA00004141"/>
    </source>
</evidence>
<dbReference type="GO" id="GO:0016020">
    <property type="term" value="C:membrane"/>
    <property type="evidence" value="ECO:0007669"/>
    <property type="project" value="UniProtKB-SubCell"/>
</dbReference>
<feature type="domain" description="Cation/H+ exchanger transmembrane" evidence="6">
    <location>
        <begin position="33"/>
        <end position="403"/>
    </location>
</feature>
<dbReference type="PANTHER" id="PTHR43021:SF2">
    <property type="entry name" value="CATION_H+ EXCHANGER DOMAIN-CONTAINING PROTEIN"/>
    <property type="match status" value="1"/>
</dbReference>
<feature type="transmembrane region" description="Helical" evidence="5">
    <location>
        <begin position="24"/>
        <end position="42"/>
    </location>
</feature>
<dbReference type="EMBL" id="CP046640">
    <property type="protein sequence ID" value="QTL96624.1"/>
    <property type="molecule type" value="Genomic_DNA"/>
</dbReference>
<dbReference type="Proteomes" id="UP000665020">
    <property type="component" value="Chromosome"/>
</dbReference>
<evidence type="ECO:0000313" key="7">
    <source>
        <dbReference type="EMBL" id="QTL96624.1"/>
    </source>
</evidence>
<feature type="transmembrane region" description="Helical" evidence="5">
    <location>
        <begin position="318"/>
        <end position="340"/>
    </location>
</feature>